<gene>
    <name evidence="2" type="ORF">E2C01_019830</name>
</gene>
<evidence type="ECO:0000256" key="1">
    <source>
        <dbReference type="SAM" id="MobiDB-lite"/>
    </source>
</evidence>
<name>A0A5B7E0G7_PORTR</name>
<evidence type="ECO:0000313" key="2">
    <source>
        <dbReference type="EMBL" id="MPC26683.1"/>
    </source>
</evidence>
<feature type="compositionally biased region" description="Basic and acidic residues" evidence="1">
    <location>
        <begin position="1"/>
        <end position="13"/>
    </location>
</feature>
<organism evidence="2 3">
    <name type="scientific">Portunus trituberculatus</name>
    <name type="common">Swimming crab</name>
    <name type="synonym">Neptunus trituberculatus</name>
    <dbReference type="NCBI Taxonomy" id="210409"/>
    <lineage>
        <taxon>Eukaryota</taxon>
        <taxon>Metazoa</taxon>
        <taxon>Ecdysozoa</taxon>
        <taxon>Arthropoda</taxon>
        <taxon>Crustacea</taxon>
        <taxon>Multicrustacea</taxon>
        <taxon>Malacostraca</taxon>
        <taxon>Eumalacostraca</taxon>
        <taxon>Eucarida</taxon>
        <taxon>Decapoda</taxon>
        <taxon>Pleocyemata</taxon>
        <taxon>Brachyura</taxon>
        <taxon>Eubrachyura</taxon>
        <taxon>Portunoidea</taxon>
        <taxon>Portunidae</taxon>
        <taxon>Portuninae</taxon>
        <taxon>Portunus</taxon>
    </lineage>
</organism>
<feature type="region of interest" description="Disordered" evidence="1">
    <location>
        <begin position="1"/>
        <end position="26"/>
    </location>
</feature>
<keyword evidence="3" id="KW-1185">Reference proteome</keyword>
<sequence>MDQSVKQEQEARLQHQARQARGAHTPQDYHSCAGVALTTNSCVSVSVVHYAASRVSQSAAAQWTKTIQVNMLASERNTKLGDSLLVSKSKAVFECLGKAP</sequence>
<dbReference type="Proteomes" id="UP000324222">
    <property type="component" value="Unassembled WGS sequence"/>
</dbReference>
<dbReference type="AlphaFoldDB" id="A0A5B7E0G7"/>
<reference evidence="2 3" key="1">
    <citation type="submission" date="2019-05" db="EMBL/GenBank/DDBJ databases">
        <title>Another draft genome of Portunus trituberculatus and its Hox gene families provides insights of decapod evolution.</title>
        <authorList>
            <person name="Jeong J.-H."/>
            <person name="Song I."/>
            <person name="Kim S."/>
            <person name="Choi T."/>
            <person name="Kim D."/>
            <person name="Ryu S."/>
            <person name="Kim W."/>
        </authorList>
    </citation>
    <scope>NUCLEOTIDE SEQUENCE [LARGE SCALE GENOMIC DNA]</scope>
    <source>
        <tissue evidence="2">Muscle</tissue>
    </source>
</reference>
<proteinExistence type="predicted"/>
<evidence type="ECO:0000313" key="3">
    <source>
        <dbReference type="Proteomes" id="UP000324222"/>
    </source>
</evidence>
<protein>
    <submittedName>
        <fullName evidence="2">Uncharacterized protein</fullName>
    </submittedName>
</protein>
<comment type="caution">
    <text evidence="2">The sequence shown here is derived from an EMBL/GenBank/DDBJ whole genome shotgun (WGS) entry which is preliminary data.</text>
</comment>
<dbReference type="EMBL" id="VSRR010001634">
    <property type="protein sequence ID" value="MPC26683.1"/>
    <property type="molecule type" value="Genomic_DNA"/>
</dbReference>
<accession>A0A5B7E0G7</accession>